<sequence>MEIWANFATTVADAVTLAGSKLEVPEIYAAYTSKLGWWRRKQRLNSIGTTVRIPSEDAITDALVEQLEELRNDARPGNPLIDMNITFAGQQPRRRQNHIGSPAFTTDIRAYVPDNKNLDIRIEAKVLFEAKDLHSEYLGARGLLRFGDPENPYSDTPVGAMLGFIVAPSPEPWTSMIHDGLAQTVGAIDVGHVSVGKLPNPVSVCDMMHSRDERVTVLHLSIVQNTEPSSWY</sequence>
<evidence type="ECO:0000313" key="1">
    <source>
        <dbReference type="EMBL" id="MBB6503705.1"/>
    </source>
</evidence>
<dbReference type="Proteomes" id="UP000522313">
    <property type="component" value="Unassembled WGS sequence"/>
</dbReference>
<accession>A0A7X0MN65</accession>
<dbReference type="AlphaFoldDB" id="A0A7X0MN65"/>
<gene>
    <name evidence="1" type="ORF">F4693_000660</name>
</gene>
<name>A0A7X0MN65_9SPHN</name>
<organism evidence="1 2">
    <name type="scientific">Sphingomonas endophytica</name>
    <dbReference type="NCBI Taxonomy" id="869719"/>
    <lineage>
        <taxon>Bacteria</taxon>
        <taxon>Pseudomonadati</taxon>
        <taxon>Pseudomonadota</taxon>
        <taxon>Alphaproteobacteria</taxon>
        <taxon>Sphingomonadales</taxon>
        <taxon>Sphingomonadaceae</taxon>
        <taxon>Sphingomonas</taxon>
    </lineage>
</organism>
<reference evidence="1 2" key="2">
    <citation type="submission" date="2020-08" db="EMBL/GenBank/DDBJ databases">
        <authorList>
            <person name="Partida-Martinez L."/>
            <person name="Huntemann M."/>
            <person name="Clum A."/>
            <person name="Wang J."/>
            <person name="Palaniappan K."/>
            <person name="Ritter S."/>
            <person name="Chen I.-M."/>
            <person name="Stamatis D."/>
            <person name="Reddy T."/>
            <person name="O'Malley R."/>
            <person name="Daum C."/>
            <person name="Shapiro N."/>
            <person name="Ivanova N."/>
            <person name="Kyrpides N."/>
            <person name="Woyke T."/>
        </authorList>
    </citation>
    <scope>NUCLEOTIDE SEQUENCE [LARGE SCALE GENOMIC DNA]</scope>
    <source>
        <strain evidence="1 2">AS3.13</strain>
    </source>
</reference>
<comment type="caution">
    <text evidence="1">The sequence shown here is derived from an EMBL/GenBank/DDBJ whole genome shotgun (WGS) entry which is preliminary data.</text>
</comment>
<proteinExistence type="predicted"/>
<protein>
    <submittedName>
        <fullName evidence="1">Uncharacterized protein</fullName>
    </submittedName>
</protein>
<reference evidence="1 2" key="1">
    <citation type="submission" date="2020-08" db="EMBL/GenBank/DDBJ databases">
        <title>The Agave Microbiome: Exploring the role of microbial communities in plant adaptations to desert environments.</title>
        <authorList>
            <person name="Partida-Martinez L.P."/>
        </authorList>
    </citation>
    <scope>NUCLEOTIDE SEQUENCE [LARGE SCALE GENOMIC DNA]</scope>
    <source>
        <strain evidence="1 2">AS3.13</strain>
    </source>
</reference>
<evidence type="ECO:0000313" key="2">
    <source>
        <dbReference type="Proteomes" id="UP000522313"/>
    </source>
</evidence>
<dbReference type="EMBL" id="JACHBT010000003">
    <property type="protein sequence ID" value="MBB6503705.1"/>
    <property type="molecule type" value="Genomic_DNA"/>
</dbReference>